<comment type="pathway">
    <text evidence="2 9">Amino-acid biosynthesis; L-tryptophan biosynthesis; L-tryptophan from chorismate: step 5/5.</text>
</comment>
<evidence type="ECO:0000256" key="8">
    <source>
        <dbReference type="ARBA" id="ARBA00049047"/>
    </source>
</evidence>
<dbReference type="GO" id="GO:0004834">
    <property type="term" value="F:tryptophan synthase activity"/>
    <property type="evidence" value="ECO:0007669"/>
    <property type="project" value="UniProtKB-UniRule"/>
</dbReference>
<organism evidence="11 12">
    <name type="scientific">Sulfobacillus acidophilus</name>
    <dbReference type="NCBI Taxonomy" id="53633"/>
    <lineage>
        <taxon>Bacteria</taxon>
        <taxon>Bacillati</taxon>
        <taxon>Bacillota</taxon>
        <taxon>Clostridia</taxon>
        <taxon>Eubacteriales</taxon>
        <taxon>Clostridiales Family XVII. Incertae Sedis</taxon>
        <taxon>Sulfobacillus</taxon>
    </lineage>
</organism>
<dbReference type="InterPro" id="IPR013785">
    <property type="entry name" value="Aldolase_TIM"/>
</dbReference>
<keyword evidence="5 9" id="KW-0822">Tryptophan biosynthesis</keyword>
<dbReference type="InterPro" id="IPR002028">
    <property type="entry name" value="Trp_synthase_suA"/>
</dbReference>
<evidence type="ECO:0000313" key="11">
    <source>
        <dbReference type="EMBL" id="PSR20388.1"/>
    </source>
</evidence>
<dbReference type="Proteomes" id="UP000241848">
    <property type="component" value="Unassembled WGS sequence"/>
</dbReference>
<dbReference type="SUPFAM" id="SSF51366">
    <property type="entry name" value="Ribulose-phoshate binding barrel"/>
    <property type="match status" value="1"/>
</dbReference>
<dbReference type="HAMAP" id="MF_00131">
    <property type="entry name" value="Trp_synth_alpha"/>
    <property type="match status" value="1"/>
</dbReference>
<comment type="similarity">
    <text evidence="9 10">Belongs to the TrpA family.</text>
</comment>
<dbReference type="FunFam" id="3.20.20.70:FF:000037">
    <property type="entry name" value="Tryptophan synthase alpha chain"/>
    <property type="match status" value="1"/>
</dbReference>
<feature type="active site" description="Proton acceptor" evidence="9">
    <location>
        <position position="49"/>
    </location>
</feature>
<proteinExistence type="inferred from homology"/>
<dbReference type="GO" id="GO:0005829">
    <property type="term" value="C:cytosol"/>
    <property type="evidence" value="ECO:0007669"/>
    <property type="project" value="TreeGrafter"/>
</dbReference>
<dbReference type="EC" id="4.2.1.20" evidence="9"/>
<evidence type="ECO:0000256" key="9">
    <source>
        <dbReference type="HAMAP-Rule" id="MF_00131"/>
    </source>
</evidence>
<evidence type="ECO:0000256" key="1">
    <source>
        <dbReference type="ARBA" id="ARBA00003365"/>
    </source>
</evidence>
<dbReference type="InterPro" id="IPR018204">
    <property type="entry name" value="Trp_synthase_alpha_AS"/>
</dbReference>
<evidence type="ECO:0000256" key="10">
    <source>
        <dbReference type="RuleBase" id="RU003662"/>
    </source>
</evidence>
<comment type="function">
    <text evidence="1 9">The alpha subunit is responsible for the aldol cleavage of indoleglycerol phosphate to indole and glyceraldehyde 3-phosphate.</text>
</comment>
<dbReference type="UniPathway" id="UPA00035">
    <property type="reaction ID" value="UER00044"/>
</dbReference>
<keyword evidence="7 9" id="KW-0456">Lyase</keyword>
<dbReference type="EMBL" id="PXYV01000065">
    <property type="protein sequence ID" value="PSR20388.1"/>
    <property type="molecule type" value="Genomic_DNA"/>
</dbReference>
<dbReference type="PANTHER" id="PTHR43406:SF1">
    <property type="entry name" value="TRYPTOPHAN SYNTHASE ALPHA CHAIN, CHLOROPLASTIC"/>
    <property type="match status" value="1"/>
</dbReference>
<name>A0A2T2WDT2_9FIRM</name>
<evidence type="ECO:0000256" key="2">
    <source>
        <dbReference type="ARBA" id="ARBA00004733"/>
    </source>
</evidence>
<dbReference type="PANTHER" id="PTHR43406">
    <property type="entry name" value="TRYPTOPHAN SYNTHASE, ALPHA CHAIN"/>
    <property type="match status" value="1"/>
</dbReference>
<dbReference type="InterPro" id="IPR011060">
    <property type="entry name" value="RibuloseP-bd_barrel"/>
</dbReference>
<dbReference type="Gene3D" id="3.20.20.70">
    <property type="entry name" value="Aldolase class I"/>
    <property type="match status" value="1"/>
</dbReference>
<feature type="active site" description="Proton acceptor" evidence="9">
    <location>
        <position position="60"/>
    </location>
</feature>
<reference evidence="11 12" key="1">
    <citation type="journal article" date="2014" name="BMC Genomics">
        <title>Comparison of environmental and isolate Sulfobacillus genomes reveals diverse carbon, sulfur, nitrogen, and hydrogen metabolisms.</title>
        <authorList>
            <person name="Justice N.B."/>
            <person name="Norman A."/>
            <person name="Brown C.T."/>
            <person name="Singh A."/>
            <person name="Thomas B.C."/>
            <person name="Banfield J.F."/>
        </authorList>
    </citation>
    <scope>NUCLEOTIDE SEQUENCE [LARGE SCALE GENOMIC DNA]</scope>
    <source>
        <strain evidence="11">AMDSBA3</strain>
    </source>
</reference>
<protein>
    <recommendedName>
        <fullName evidence="9">Tryptophan synthase alpha chain</fullName>
        <ecNumber evidence="9">4.2.1.20</ecNumber>
    </recommendedName>
</protein>
<dbReference type="Pfam" id="PF00290">
    <property type="entry name" value="Trp_syntA"/>
    <property type="match status" value="1"/>
</dbReference>
<evidence type="ECO:0000256" key="5">
    <source>
        <dbReference type="ARBA" id="ARBA00022822"/>
    </source>
</evidence>
<evidence type="ECO:0000313" key="12">
    <source>
        <dbReference type="Proteomes" id="UP000241848"/>
    </source>
</evidence>
<dbReference type="PROSITE" id="PS00167">
    <property type="entry name" value="TRP_SYNTHASE_ALPHA"/>
    <property type="match status" value="1"/>
</dbReference>
<keyword evidence="6 9" id="KW-0057">Aromatic amino acid biosynthesis</keyword>
<keyword evidence="4 9" id="KW-0028">Amino-acid biosynthesis</keyword>
<comment type="catalytic activity">
    <reaction evidence="8 9">
        <text>(1S,2R)-1-C-(indol-3-yl)glycerol 3-phosphate + L-serine = D-glyceraldehyde 3-phosphate + L-tryptophan + H2O</text>
        <dbReference type="Rhea" id="RHEA:10532"/>
        <dbReference type="ChEBI" id="CHEBI:15377"/>
        <dbReference type="ChEBI" id="CHEBI:33384"/>
        <dbReference type="ChEBI" id="CHEBI:57912"/>
        <dbReference type="ChEBI" id="CHEBI:58866"/>
        <dbReference type="ChEBI" id="CHEBI:59776"/>
        <dbReference type="EC" id="4.2.1.20"/>
    </reaction>
</comment>
<dbReference type="AlphaFoldDB" id="A0A2T2WDT2"/>
<accession>A0A2T2WDT2</accession>
<sequence>MRRIEEAFQEAKQQNRAALITYITAGYPNLEILPNLVRALSEAGSDIIEIGIPFSDPLADGPVLQRAATVALNRGARVSKILAAVEGFAADAAPLVFLTYINPVFHYGVGRFAQDAVQAGIQGLIIPDLPWVEGRELRTAAEASRIAVIPLVAPTSTDAHLRAIGRARGFVYAVSLTGVTGVRKVVDAGVRPLVERIRHFTRLPIAVGFGIATPEQAHEVGEVADGVIVGSALVDVLTHNPGREEEAAFRFVHDLSQAVKNITTKA</sequence>
<dbReference type="CDD" id="cd04724">
    <property type="entry name" value="Tryptophan_synthase_alpha"/>
    <property type="match status" value="1"/>
</dbReference>
<evidence type="ECO:0000256" key="6">
    <source>
        <dbReference type="ARBA" id="ARBA00023141"/>
    </source>
</evidence>
<dbReference type="NCBIfam" id="TIGR00262">
    <property type="entry name" value="trpA"/>
    <property type="match status" value="1"/>
</dbReference>
<evidence type="ECO:0000256" key="3">
    <source>
        <dbReference type="ARBA" id="ARBA00011270"/>
    </source>
</evidence>
<evidence type="ECO:0000256" key="4">
    <source>
        <dbReference type="ARBA" id="ARBA00022605"/>
    </source>
</evidence>
<comment type="caution">
    <text evidence="11">The sequence shown here is derived from an EMBL/GenBank/DDBJ whole genome shotgun (WGS) entry which is preliminary data.</text>
</comment>
<gene>
    <name evidence="9" type="primary">trpA</name>
    <name evidence="11" type="ORF">C7B45_15180</name>
</gene>
<evidence type="ECO:0000256" key="7">
    <source>
        <dbReference type="ARBA" id="ARBA00023239"/>
    </source>
</evidence>
<comment type="subunit">
    <text evidence="3 9">Tetramer of two alpha and two beta chains.</text>
</comment>